<feature type="domain" description="Integrase catalytic" evidence="2">
    <location>
        <begin position="1"/>
        <end position="110"/>
    </location>
</feature>
<dbReference type="AlphaFoldDB" id="A0A9Q3L088"/>
<dbReference type="InterPro" id="IPR036397">
    <property type="entry name" value="RNaseH_sf"/>
</dbReference>
<dbReference type="EMBL" id="AVOT02143976">
    <property type="protein sequence ID" value="MBW0591598.1"/>
    <property type="molecule type" value="Genomic_DNA"/>
</dbReference>
<dbReference type="GO" id="GO:0003723">
    <property type="term" value="F:RNA binding"/>
    <property type="evidence" value="ECO:0007669"/>
    <property type="project" value="UniProtKB-KW"/>
</dbReference>
<accession>A0A9Q3L088</accession>
<proteinExistence type="predicted"/>
<evidence type="ECO:0000256" key="1">
    <source>
        <dbReference type="ARBA" id="ARBA00022884"/>
    </source>
</evidence>
<dbReference type="InterPro" id="IPR012337">
    <property type="entry name" value="RNaseH-like_sf"/>
</dbReference>
<dbReference type="PANTHER" id="PTHR37984:SF5">
    <property type="entry name" value="PROTEIN NYNRIN-LIKE"/>
    <property type="match status" value="1"/>
</dbReference>
<dbReference type="PROSITE" id="PS50994">
    <property type="entry name" value="INTEGRASE"/>
    <property type="match status" value="1"/>
</dbReference>
<dbReference type="InterPro" id="IPR001584">
    <property type="entry name" value="Integrase_cat-core"/>
</dbReference>
<sequence length="110" mass="12783">MDLVTELPPSGERSYNACLVIVDRYRKTPILLPCYKNDTSMYTDLLLWNRVISNTRLFKNIISDRYPELTSALCTNLHRFFGTKLSFSTAYHPQTNGIAERMMQTLEDKN</sequence>
<reference evidence="3" key="1">
    <citation type="submission" date="2021-03" db="EMBL/GenBank/DDBJ databases">
        <title>Draft genome sequence of rust myrtle Austropuccinia psidii MF-1, a brazilian biotype.</title>
        <authorList>
            <person name="Quecine M.C."/>
            <person name="Pachon D.M.R."/>
            <person name="Bonatelli M.L."/>
            <person name="Correr F.H."/>
            <person name="Franceschini L.M."/>
            <person name="Leite T.F."/>
            <person name="Margarido G.R.A."/>
            <person name="Almeida C.A."/>
            <person name="Ferrarezi J.A."/>
            <person name="Labate C.A."/>
        </authorList>
    </citation>
    <scope>NUCLEOTIDE SEQUENCE</scope>
    <source>
        <strain evidence="3">MF-1</strain>
    </source>
</reference>
<evidence type="ECO:0000259" key="2">
    <source>
        <dbReference type="PROSITE" id="PS50994"/>
    </source>
</evidence>
<organism evidence="3 4">
    <name type="scientific">Austropuccinia psidii MF-1</name>
    <dbReference type="NCBI Taxonomy" id="1389203"/>
    <lineage>
        <taxon>Eukaryota</taxon>
        <taxon>Fungi</taxon>
        <taxon>Dikarya</taxon>
        <taxon>Basidiomycota</taxon>
        <taxon>Pucciniomycotina</taxon>
        <taxon>Pucciniomycetes</taxon>
        <taxon>Pucciniales</taxon>
        <taxon>Sphaerophragmiaceae</taxon>
        <taxon>Austropuccinia</taxon>
    </lineage>
</organism>
<evidence type="ECO:0000313" key="4">
    <source>
        <dbReference type="Proteomes" id="UP000765509"/>
    </source>
</evidence>
<comment type="caution">
    <text evidence="3">The sequence shown here is derived from an EMBL/GenBank/DDBJ whole genome shotgun (WGS) entry which is preliminary data.</text>
</comment>
<evidence type="ECO:0000313" key="3">
    <source>
        <dbReference type="EMBL" id="MBW0591598.1"/>
    </source>
</evidence>
<protein>
    <recommendedName>
        <fullName evidence="2">Integrase catalytic domain-containing protein</fullName>
    </recommendedName>
</protein>
<dbReference type="GO" id="GO:0005634">
    <property type="term" value="C:nucleus"/>
    <property type="evidence" value="ECO:0007669"/>
    <property type="project" value="UniProtKB-ARBA"/>
</dbReference>
<keyword evidence="4" id="KW-1185">Reference proteome</keyword>
<dbReference type="PANTHER" id="PTHR37984">
    <property type="entry name" value="PROTEIN CBG26694"/>
    <property type="match status" value="1"/>
</dbReference>
<dbReference type="OrthoDB" id="2273864at2759"/>
<dbReference type="InterPro" id="IPR050951">
    <property type="entry name" value="Retrovirus_Pol_polyprotein"/>
</dbReference>
<name>A0A9Q3L088_9BASI</name>
<dbReference type="GO" id="GO:0015074">
    <property type="term" value="P:DNA integration"/>
    <property type="evidence" value="ECO:0007669"/>
    <property type="project" value="InterPro"/>
</dbReference>
<dbReference type="Proteomes" id="UP000765509">
    <property type="component" value="Unassembled WGS sequence"/>
</dbReference>
<dbReference type="SUPFAM" id="SSF53098">
    <property type="entry name" value="Ribonuclease H-like"/>
    <property type="match status" value="1"/>
</dbReference>
<gene>
    <name evidence="3" type="ORF">O181_131313</name>
</gene>
<dbReference type="Gene3D" id="3.30.420.10">
    <property type="entry name" value="Ribonuclease H-like superfamily/Ribonuclease H"/>
    <property type="match status" value="1"/>
</dbReference>
<keyword evidence="1" id="KW-0694">RNA-binding</keyword>